<feature type="transmembrane region" description="Helical" evidence="1">
    <location>
        <begin position="12"/>
        <end position="33"/>
    </location>
</feature>
<proteinExistence type="predicted"/>
<dbReference type="eggNOG" id="COG4655">
    <property type="taxonomic scope" value="Bacteria"/>
</dbReference>
<reference evidence="3 4" key="1">
    <citation type="journal article" date="2006" name="PLoS Genet.">
        <title>Secrets of soil survival revealed by the genome sequence of Arthrobacter aurescens TC1.</title>
        <authorList>
            <person name="Mongodin E.F."/>
            <person name="Shapir N."/>
            <person name="Daugherty S.C."/>
            <person name="DeBoy R.T."/>
            <person name="Emerson J.B."/>
            <person name="Shvartzbeyn A."/>
            <person name="Radune D."/>
            <person name="Vamathevan J."/>
            <person name="Riggs F."/>
            <person name="Grinberg V."/>
            <person name="Khouri H."/>
            <person name="Wackett L.P."/>
            <person name="Nelson K.E."/>
            <person name="Sadowsky M.J."/>
        </authorList>
    </citation>
    <scope>NUCLEOTIDE SEQUENCE [LARGE SCALE GENOMIC DNA]</scope>
    <source>
        <strain evidence="3 4">TC1</strain>
    </source>
</reference>
<dbReference type="Pfam" id="PF13400">
    <property type="entry name" value="Tad"/>
    <property type="match status" value="1"/>
</dbReference>
<keyword evidence="1" id="KW-0472">Membrane</keyword>
<dbReference type="HOGENOM" id="CLU_803274_0_0_11"/>
<evidence type="ECO:0000259" key="2">
    <source>
        <dbReference type="Pfam" id="PF13400"/>
    </source>
</evidence>
<dbReference type="EMBL" id="CP000474">
    <property type="protein sequence ID" value="ABM06971.1"/>
    <property type="molecule type" value="Genomic_DNA"/>
</dbReference>
<keyword evidence="4" id="KW-1185">Reference proteome</keyword>
<dbReference type="KEGG" id="aau:AAur_2909"/>
<name>A1R8Q6_PAEAT</name>
<dbReference type="Proteomes" id="UP000000637">
    <property type="component" value="Chromosome"/>
</dbReference>
<dbReference type="STRING" id="290340.AAur_2909"/>
<dbReference type="RefSeq" id="WP_011775558.1">
    <property type="nucleotide sequence ID" value="NC_008711.1"/>
</dbReference>
<accession>A1R8Q6</accession>
<evidence type="ECO:0000313" key="3">
    <source>
        <dbReference type="EMBL" id="ABM06971.1"/>
    </source>
</evidence>
<evidence type="ECO:0000256" key="1">
    <source>
        <dbReference type="SAM" id="Phobius"/>
    </source>
</evidence>
<sequence>MRRLKHDDRERGAVAPMTAMLMVALLGMTAFAVDVAMMYSEHAQLQNGADSSAIGIAQACAQNAASADCAAPTSAATSLAGLNALDGVSNAPQASVNLGTGTVDVTTQSRNTSGDNHFTLVFARALGVETANIQASAQAKFGGFSATDAIPLTFSQCEADPSFTKGLQFFPVHGTTLSDDPDYACQHQSSSGFELPGGFGWLKHPGSTCTVHIDIDDPWLEANEGNDFDSTCSSAFASWETKLKAGKPVELLIPIFETACPVKKGKGTNPCASSPYKKSFKIEAFAQISLRGWHLTGGGSSYMTSDASALQKSLGLKNSDTGLYGTFIKKVSLTEAATLGGPTTYGALGVQLTE</sequence>
<evidence type="ECO:0000313" key="4">
    <source>
        <dbReference type="Proteomes" id="UP000000637"/>
    </source>
</evidence>
<gene>
    <name evidence="3" type="ordered locus">AAur_2909</name>
</gene>
<keyword evidence="1" id="KW-0812">Transmembrane</keyword>
<dbReference type="InterPro" id="IPR028087">
    <property type="entry name" value="Tad_N"/>
</dbReference>
<organism evidence="3 4">
    <name type="scientific">Paenarthrobacter aurescens (strain TC1)</name>
    <dbReference type="NCBI Taxonomy" id="290340"/>
    <lineage>
        <taxon>Bacteria</taxon>
        <taxon>Bacillati</taxon>
        <taxon>Actinomycetota</taxon>
        <taxon>Actinomycetes</taxon>
        <taxon>Micrococcales</taxon>
        <taxon>Micrococcaceae</taxon>
        <taxon>Paenarthrobacter</taxon>
    </lineage>
</organism>
<keyword evidence="1" id="KW-1133">Transmembrane helix</keyword>
<dbReference type="AlphaFoldDB" id="A1R8Q6"/>
<dbReference type="OrthoDB" id="5187898at2"/>
<protein>
    <recommendedName>
        <fullName evidence="2">Putative Flp pilus-assembly TadG-like N-terminal domain-containing protein</fullName>
    </recommendedName>
</protein>
<feature type="domain" description="Putative Flp pilus-assembly TadG-like N-terminal" evidence="2">
    <location>
        <begin position="12"/>
        <end position="54"/>
    </location>
</feature>